<keyword evidence="1" id="KW-0472">Membrane</keyword>
<comment type="caution">
    <text evidence="2">The sequence shown here is derived from an EMBL/GenBank/DDBJ whole genome shotgun (WGS) entry which is preliminary data.</text>
</comment>
<dbReference type="Proteomes" id="UP000261828">
    <property type="component" value="Unassembled WGS sequence"/>
</dbReference>
<dbReference type="OrthoDB" id="1496112at2"/>
<evidence type="ECO:0000313" key="2">
    <source>
        <dbReference type="EMBL" id="RDY59827.1"/>
    </source>
</evidence>
<protein>
    <recommendedName>
        <fullName evidence="4">EpsG family protein</fullName>
    </recommendedName>
</protein>
<dbReference type="AlphaFoldDB" id="A0A371JQP0"/>
<feature type="transmembrane region" description="Helical" evidence="1">
    <location>
        <begin position="349"/>
        <end position="368"/>
    </location>
</feature>
<feature type="transmembrane region" description="Helical" evidence="1">
    <location>
        <begin position="223"/>
        <end position="246"/>
    </location>
</feature>
<keyword evidence="1" id="KW-0812">Transmembrane</keyword>
<evidence type="ECO:0008006" key="4">
    <source>
        <dbReference type="Google" id="ProtNLM"/>
    </source>
</evidence>
<gene>
    <name evidence="2" type="ORF">DX873_10765</name>
</gene>
<feature type="transmembrane region" description="Helical" evidence="1">
    <location>
        <begin position="301"/>
        <end position="319"/>
    </location>
</feature>
<evidence type="ECO:0000256" key="1">
    <source>
        <dbReference type="SAM" id="Phobius"/>
    </source>
</evidence>
<evidence type="ECO:0000313" key="3">
    <source>
        <dbReference type="Proteomes" id="UP000261828"/>
    </source>
</evidence>
<keyword evidence="1" id="KW-1133">Transmembrane helix</keyword>
<feature type="transmembrane region" description="Helical" evidence="1">
    <location>
        <begin position="140"/>
        <end position="166"/>
    </location>
</feature>
<dbReference type="Pfam" id="PF14897">
    <property type="entry name" value="EpsG"/>
    <property type="match status" value="1"/>
</dbReference>
<dbReference type="RefSeq" id="WP_116184440.1">
    <property type="nucleotide sequence ID" value="NZ_QTJX01000002.1"/>
</dbReference>
<feature type="transmembrane region" description="Helical" evidence="1">
    <location>
        <begin position="276"/>
        <end position="294"/>
    </location>
</feature>
<keyword evidence="3" id="KW-1185">Reference proteome</keyword>
<reference evidence="2 3" key="1">
    <citation type="submission" date="2018-08" db="EMBL/GenBank/DDBJ databases">
        <title>Muricauda nanhaiensis sp. nov., isolated from seawater of the South China Sea.</title>
        <authorList>
            <person name="Dang Y."/>
        </authorList>
    </citation>
    <scope>NUCLEOTIDE SEQUENCE [LARGE SCALE GENOMIC DNA]</scope>
    <source>
        <strain evidence="2 3">SM1704</strain>
    </source>
</reference>
<name>A0A371JQP0_9FLAO</name>
<proteinExistence type="predicted"/>
<feature type="transmembrane region" description="Helical" evidence="1">
    <location>
        <begin position="186"/>
        <end position="211"/>
    </location>
</feature>
<feature type="transmembrane region" description="Helical" evidence="1">
    <location>
        <begin position="94"/>
        <end position="119"/>
    </location>
</feature>
<organism evidence="2 3">
    <name type="scientific">Flagellimonas nanhaiensis</name>
    <dbReference type="NCBI Taxonomy" id="2292706"/>
    <lineage>
        <taxon>Bacteria</taxon>
        <taxon>Pseudomonadati</taxon>
        <taxon>Bacteroidota</taxon>
        <taxon>Flavobacteriia</taxon>
        <taxon>Flavobacteriales</taxon>
        <taxon>Flavobacteriaceae</taxon>
        <taxon>Flagellimonas</taxon>
    </lineage>
</organism>
<feature type="transmembrane region" description="Helical" evidence="1">
    <location>
        <begin position="12"/>
        <end position="35"/>
    </location>
</feature>
<sequence>MTIQPRLAIKKYNVVSLLTLLVSPWLSAPFIFFGVFKKSRGALTLLAIFYALLSYHIIPLETNDLASHYRFFEQIEQMNLDQLGVLLESRADSMFYILMFVFSKLGLSAQVLFAFITFLTLENFFRVYYSMFKYSDKKTYGIGIVFLLLSFLWSFIFLGVRNYFAFSFVLVAFNQGVFKKKHLQGYLWLLLSSTIHFSSIVFFPIYMALLYGNNNRNYARNMFLISLLFVFLTKKTLLGIALLLPFPEQIQEKLLWYLTGKDIVEIGIENSISGRILYIILGLWMYLGYIYLFVTIRRKSILRNLTYFLFFLLNVLSVAPDPQKRYAYMARPILLFLVVYEYGIYKNKLFIYLFMVAMLLFSLVDIYVTKNIYMESFLNFGSLTTIGILSKQIEIVN</sequence>
<feature type="transmembrane region" description="Helical" evidence="1">
    <location>
        <begin position="325"/>
        <end position="342"/>
    </location>
</feature>
<dbReference type="InterPro" id="IPR049458">
    <property type="entry name" value="EpsG-like"/>
</dbReference>
<dbReference type="EMBL" id="QTJX01000002">
    <property type="protein sequence ID" value="RDY59827.1"/>
    <property type="molecule type" value="Genomic_DNA"/>
</dbReference>
<accession>A0A371JQP0</accession>
<feature type="transmembrane region" description="Helical" evidence="1">
    <location>
        <begin position="42"/>
        <end position="58"/>
    </location>
</feature>